<dbReference type="GO" id="GO:0006355">
    <property type="term" value="P:regulation of DNA-templated transcription"/>
    <property type="evidence" value="ECO:0007669"/>
    <property type="project" value="InterPro"/>
</dbReference>
<evidence type="ECO:0000259" key="2">
    <source>
        <dbReference type="SMART" id="SM00421"/>
    </source>
</evidence>
<dbReference type="RefSeq" id="WP_034495867.1">
    <property type="nucleotide sequence ID" value="NZ_JMPI01000030.1"/>
</dbReference>
<dbReference type="Proteomes" id="UP000028653">
    <property type="component" value="Unassembled WGS sequence"/>
</dbReference>
<dbReference type="SUPFAM" id="SSF46894">
    <property type="entry name" value="C-terminal effector domain of the bipartite response regulators"/>
    <property type="match status" value="1"/>
</dbReference>
<protein>
    <recommendedName>
        <fullName evidence="2">HTH luxR-type domain-containing protein</fullName>
    </recommendedName>
</protein>
<reference evidence="3 4" key="1">
    <citation type="submission" date="2014-05" db="EMBL/GenBank/DDBJ databases">
        <title>ATOL: Assembling a taxonomically balanced genome-scale reconstruction of the evolutionary history of the Enterobacteriaceae.</title>
        <authorList>
            <person name="Plunkett G.III."/>
            <person name="Neeno-Eckwall E.C."/>
            <person name="Glasner J.D."/>
            <person name="Perna N.T."/>
        </authorList>
    </citation>
    <scope>NUCLEOTIDE SEQUENCE [LARGE SCALE GENOMIC DNA]</scope>
    <source>
        <strain evidence="3 4">ATCC 33320</strain>
    </source>
</reference>
<proteinExistence type="predicted"/>
<dbReference type="GO" id="GO:0003677">
    <property type="term" value="F:DNA binding"/>
    <property type="evidence" value="ECO:0007669"/>
    <property type="project" value="UniProtKB-KW"/>
</dbReference>
<dbReference type="PRINTS" id="PR00038">
    <property type="entry name" value="HTHLUXR"/>
</dbReference>
<name>A0A085GCI7_9ENTR</name>
<accession>A0A085GCI7</accession>
<dbReference type="Pfam" id="PF00196">
    <property type="entry name" value="GerE"/>
    <property type="match status" value="1"/>
</dbReference>
<dbReference type="InterPro" id="IPR016032">
    <property type="entry name" value="Sig_transdc_resp-reg_C-effctor"/>
</dbReference>
<gene>
    <name evidence="3" type="ORF">GBAG_2216</name>
</gene>
<dbReference type="STRING" id="1006004.GBAG_2216"/>
<dbReference type="AlphaFoldDB" id="A0A085GCI7"/>
<evidence type="ECO:0000313" key="3">
    <source>
        <dbReference type="EMBL" id="KFC81432.1"/>
    </source>
</evidence>
<dbReference type="Gene3D" id="1.10.10.10">
    <property type="entry name" value="Winged helix-like DNA-binding domain superfamily/Winged helix DNA-binding domain"/>
    <property type="match status" value="1"/>
</dbReference>
<evidence type="ECO:0000313" key="4">
    <source>
        <dbReference type="Proteomes" id="UP000028653"/>
    </source>
</evidence>
<comment type="caution">
    <text evidence="3">The sequence shown here is derived from an EMBL/GenBank/DDBJ whole genome shotgun (WGS) entry which is preliminary data.</text>
</comment>
<keyword evidence="4" id="KW-1185">Reference proteome</keyword>
<feature type="domain" description="HTH luxR-type" evidence="2">
    <location>
        <begin position="119"/>
        <end position="176"/>
    </location>
</feature>
<sequence length="252" mass="28613">MAFILLSNDSFFEFGIRSIFNSAISDCVNRRTIIIVDIKYLPKINLDINLDQVSTIIFMMENIEDRRLFDKKLINYLSTICTIHFISRNATPGVCNALINMINKGDVKNRSRINQPIKRALLTSMESHVLSLLLQGNSLCYIAEMSALSVKTISAHKRSIMKKVNVKNIPKLVEKIVFKQKADNLLLELSRAKLDLVQCYDFMLPELDSVFSSTLGSEYRKSPELTKPVLHDVSTGIPAYLTTLLHSRNVML</sequence>
<dbReference type="SMART" id="SM00421">
    <property type="entry name" value="HTH_LUXR"/>
    <property type="match status" value="1"/>
</dbReference>
<dbReference type="OrthoDB" id="6623825at2"/>
<dbReference type="InterPro" id="IPR000792">
    <property type="entry name" value="Tscrpt_reg_LuxR_C"/>
</dbReference>
<keyword evidence="1" id="KW-0238">DNA-binding</keyword>
<dbReference type="EMBL" id="JMPI01000030">
    <property type="protein sequence ID" value="KFC81432.1"/>
    <property type="molecule type" value="Genomic_DNA"/>
</dbReference>
<evidence type="ECO:0000256" key="1">
    <source>
        <dbReference type="ARBA" id="ARBA00023125"/>
    </source>
</evidence>
<dbReference type="InterPro" id="IPR036388">
    <property type="entry name" value="WH-like_DNA-bd_sf"/>
</dbReference>
<organism evidence="3 4">
    <name type="scientific">Buttiauxella agrestis ATCC 33320</name>
    <dbReference type="NCBI Taxonomy" id="1006004"/>
    <lineage>
        <taxon>Bacteria</taxon>
        <taxon>Pseudomonadati</taxon>
        <taxon>Pseudomonadota</taxon>
        <taxon>Gammaproteobacteria</taxon>
        <taxon>Enterobacterales</taxon>
        <taxon>Enterobacteriaceae</taxon>
        <taxon>Buttiauxella</taxon>
    </lineage>
</organism>